<reference evidence="1" key="1">
    <citation type="journal article" date="2014" name="Front. Microbiol.">
        <title>High frequency of phylogenetically diverse reductive dehalogenase-homologous genes in deep subseafloor sedimentary metagenomes.</title>
        <authorList>
            <person name="Kawai M."/>
            <person name="Futagami T."/>
            <person name="Toyoda A."/>
            <person name="Takaki Y."/>
            <person name="Nishi S."/>
            <person name="Hori S."/>
            <person name="Arai W."/>
            <person name="Tsubouchi T."/>
            <person name="Morono Y."/>
            <person name="Uchiyama I."/>
            <person name="Ito T."/>
            <person name="Fujiyama A."/>
            <person name="Inagaki F."/>
            <person name="Takami H."/>
        </authorList>
    </citation>
    <scope>NUCLEOTIDE SEQUENCE</scope>
    <source>
        <strain evidence="1">Expedition CK06-06</strain>
    </source>
</reference>
<feature type="non-terminal residue" evidence="1">
    <location>
        <position position="1"/>
    </location>
</feature>
<dbReference type="AlphaFoldDB" id="X1QIR7"/>
<organism evidence="1">
    <name type="scientific">marine sediment metagenome</name>
    <dbReference type="NCBI Taxonomy" id="412755"/>
    <lineage>
        <taxon>unclassified sequences</taxon>
        <taxon>metagenomes</taxon>
        <taxon>ecological metagenomes</taxon>
    </lineage>
</organism>
<dbReference type="EMBL" id="BARV01037445">
    <property type="protein sequence ID" value="GAI50905.1"/>
    <property type="molecule type" value="Genomic_DNA"/>
</dbReference>
<evidence type="ECO:0000313" key="1">
    <source>
        <dbReference type="EMBL" id="GAI50905.1"/>
    </source>
</evidence>
<proteinExistence type="predicted"/>
<accession>X1QIR7</accession>
<protein>
    <submittedName>
        <fullName evidence="1">Uncharacterized protein</fullName>
    </submittedName>
</protein>
<gene>
    <name evidence="1" type="ORF">S06H3_57932</name>
</gene>
<name>X1QIR7_9ZZZZ</name>
<comment type="caution">
    <text evidence="1">The sequence shown here is derived from an EMBL/GenBank/DDBJ whole genome shotgun (WGS) entry which is preliminary data.</text>
</comment>
<sequence>KSRPSFSTPPKFPKTLKPGDFEKLLHWKI</sequence>